<dbReference type="Proteomes" id="UP001285244">
    <property type="component" value="Unassembled WGS sequence"/>
</dbReference>
<dbReference type="PROSITE" id="PS51194">
    <property type="entry name" value="HELICASE_CTER"/>
    <property type="match status" value="1"/>
</dbReference>
<dbReference type="RefSeq" id="WP_320324785.1">
    <property type="nucleotide sequence ID" value="NZ_JALBUS010000002.1"/>
</dbReference>
<evidence type="ECO:0000313" key="3">
    <source>
        <dbReference type="Proteomes" id="UP001285244"/>
    </source>
</evidence>
<feature type="domain" description="Helicase C-terminal" evidence="1">
    <location>
        <begin position="64"/>
        <end position="221"/>
    </location>
</feature>
<dbReference type="SUPFAM" id="SSF52540">
    <property type="entry name" value="P-loop containing nucleoside triphosphate hydrolases"/>
    <property type="match status" value="1"/>
</dbReference>
<dbReference type="Pfam" id="PF00271">
    <property type="entry name" value="Helicase_C"/>
    <property type="match status" value="1"/>
</dbReference>
<dbReference type="InterPro" id="IPR027417">
    <property type="entry name" value="P-loop_NTPase"/>
</dbReference>
<reference evidence="2 3" key="1">
    <citation type="submission" date="2022-03" db="EMBL/GenBank/DDBJ databases">
        <title>Novel taxa within the pig intestine.</title>
        <authorList>
            <person name="Wylensek D."/>
            <person name="Bishof K."/>
            <person name="Afrizal A."/>
            <person name="Clavel T."/>
        </authorList>
    </citation>
    <scope>NUCLEOTIDE SEQUENCE [LARGE SCALE GENOMIC DNA]</scope>
    <source>
        <strain evidence="2 3">Cla-KB-P134</strain>
    </source>
</reference>
<sequence>MIRFNNKLKVLKEKVKNGENIGIDGGILKQQGRDPYYKIDASNYNIKNYKETKFYQCCKCGKITPYNVHNKCVRDKCDGTLVEIDPDETLKNNYYRKKYKNKKIETVIIKEHTAQLNREKAKEYQEDFKNKKINILSCSTTFEMGIDIGDLETVFMRDVPPTPANYVQRAGRAGRRKDCSAYILTYCGSRSHDYTYFQDPEKMISGIINPPYFDILNQKIIIRHLTAACLGFFFREYPEYYKTIEDFVNKSGNTKFNNYIKSHPQKLNAYINQRVLPEDVYASYHNFKWFENMGNKDEKLELFVDTVKLTEKEYLQAKTEAIKYEKYRDAEYYTKQIEKLNKTKLLDALSKHCVVPKYGFPIDVVELEVYIDGKRNNDINLTRDLRIAISEYAPGSEVIVDGEKYTSEYIILPKTGDFPRNFIYKCPTCETVNIFASDQEKHKCRCCGEALDDECPDFYIDPIYGFRTGIKKESTRLKPKRSYAGNMTYLGGGINEGKTLKFNDVISIITR</sequence>
<keyword evidence="3" id="KW-1185">Reference proteome</keyword>
<gene>
    <name evidence="2" type="ORF">MOZ64_01125</name>
</gene>
<dbReference type="EMBL" id="JALBUS010000002">
    <property type="protein sequence ID" value="MDX8416450.1"/>
    <property type="molecule type" value="Genomic_DNA"/>
</dbReference>
<dbReference type="Gene3D" id="3.40.50.300">
    <property type="entry name" value="P-loop containing nucleotide triphosphate hydrolases"/>
    <property type="match status" value="1"/>
</dbReference>
<comment type="caution">
    <text evidence="2">The sequence shown here is derived from an EMBL/GenBank/DDBJ whole genome shotgun (WGS) entry which is preliminary data.</text>
</comment>
<organism evidence="2 3">
    <name type="scientific">Absicoccus intestinalis</name>
    <dbReference type="NCBI Taxonomy" id="2926319"/>
    <lineage>
        <taxon>Bacteria</taxon>
        <taxon>Bacillati</taxon>
        <taxon>Bacillota</taxon>
        <taxon>Erysipelotrichia</taxon>
        <taxon>Erysipelotrichales</taxon>
        <taxon>Erysipelotrichaceae</taxon>
        <taxon>Absicoccus</taxon>
    </lineage>
</organism>
<dbReference type="PANTHER" id="PTHR47957:SF3">
    <property type="entry name" value="ATP-DEPENDENT HELICASE HRQ1"/>
    <property type="match status" value="1"/>
</dbReference>
<name>A0ABU4WIR5_9FIRM</name>
<dbReference type="SMART" id="SM00490">
    <property type="entry name" value="HELICc"/>
    <property type="match status" value="1"/>
</dbReference>
<accession>A0ABU4WIR5</accession>
<proteinExistence type="predicted"/>
<dbReference type="InterPro" id="IPR001650">
    <property type="entry name" value="Helicase_C-like"/>
</dbReference>
<dbReference type="PANTHER" id="PTHR47957">
    <property type="entry name" value="ATP-DEPENDENT HELICASE HRQ1"/>
    <property type="match status" value="1"/>
</dbReference>
<evidence type="ECO:0000259" key="1">
    <source>
        <dbReference type="PROSITE" id="PS51194"/>
    </source>
</evidence>
<evidence type="ECO:0000313" key="2">
    <source>
        <dbReference type="EMBL" id="MDX8416450.1"/>
    </source>
</evidence>
<protein>
    <recommendedName>
        <fullName evidence="1">Helicase C-terminal domain-containing protein</fullName>
    </recommendedName>
</protein>